<dbReference type="EMBL" id="CP016634">
    <property type="protein sequence ID" value="ANY89635.1"/>
    <property type="molecule type" value="Genomic_DNA"/>
</dbReference>
<reference evidence="1" key="2">
    <citation type="submission" date="2016-07" db="EMBL/GenBank/DDBJ databases">
        <title>New class B carbapenemase carried by novel plasmid in Pseudomonas putida enviromental strain in eastern Amazonia.</title>
        <authorList>
            <person name="Souza C.O."/>
            <person name="Lima K.V."/>
            <person name="Brasiliense D.M."/>
            <person name="Perez-Chaparro P.J."/>
            <person name="Mamizuka E.M."/>
            <person name="Lima M.O."/>
            <person name="Lima L.N."/>
            <person name="McCulloch J.A."/>
        </authorList>
    </citation>
    <scope>NUCLEOTIDE SEQUENCE [LARGE SCALE GENOMIC DNA]</scope>
    <source>
        <strain evidence="1">IEC33019</strain>
    </source>
</reference>
<name>A0A0P7DBH3_PSEPU</name>
<reference evidence="2 5" key="3">
    <citation type="submission" date="2016-12" db="EMBL/GenBank/DDBJ databases">
        <title>Draft Genome Sequence of Mercury Resistant Pseudomonas DRA525.</title>
        <authorList>
            <person name="Drace K.M."/>
        </authorList>
    </citation>
    <scope>NUCLEOTIDE SEQUENCE [LARGE SCALE GENOMIC DNA]</scope>
    <source>
        <strain evidence="2 5">DRA525</strain>
    </source>
</reference>
<sequence>MRECLVNKMIAHLKFEINYLQAEALSASSDRDEERCREALRLQSNAIEYLFRAVDAKRKIALQR</sequence>
<dbReference type="Proteomes" id="UP000185146">
    <property type="component" value="Chromosome"/>
</dbReference>
<reference evidence="3 4" key="1">
    <citation type="submission" date="2015-10" db="EMBL/GenBank/DDBJ databases">
        <title>Pseudomonas putida clinical strains.</title>
        <authorList>
            <person name="Molina L."/>
            <person name="Udaondo Z."/>
        </authorList>
    </citation>
    <scope>NUCLEOTIDE SEQUENCE [LARGE SCALE GENOMIC DNA]</scope>
    <source>
        <strain evidence="3 4">HB13667</strain>
    </source>
</reference>
<accession>A0A1L5PX46</accession>
<dbReference type="Proteomes" id="UP000050437">
    <property type="component" value="Unassembled WGS sequence"/>
</dbReference>
<proteinExistence type="predicted"/>
<gene>
    <name evidence="2" type="ORF">BL240_25470</name>
    <name evidence="3" type="ORF">HB13667_04125</name>
    <name evidence="1" type="ORF">IEC33019_4125</name>
</gene>
<dbReference type="EMBL" id="LKKS01000026">
    <property type="protein sequence ID" value="KPM67830.1"/>
    <property type="molecule type" value="Genomic_DNA"/>
</dbReference>
<evidence type="ECO:0000313" key="4">
    <source>
        <dbReference type="Proteomes" id="UP000050437"/>
    </source>
</evidence>
<evidence type="ECO:0000313" key="3">
    <source>
        <dbReference type="EMBL" id="KPM67830.1"/>
    </source>
</evidence>
<organism evidence="3 4">
    <name type="scientific">Pseudomonas putida</name>
    <name type="common">Arthrobacter siderocapsulatus</name>
    <dbReference type="NCBI Taxonomy" id="303"/>
    <lineage>
        <taxon>Bacteria</taxon>
        <taxon>Pseudomonadati</taxon>
        <taxon>Pseudomonadota</taxon>
        <taxon>Gammaproteobacteria</taxon>
        <taxon>Pseudomonadales</taxon>
        <taxon>Pseudomonadaceae</taxon>
        <taxon>Pseudomonas</taxon>
    </lineage>
</organism>
<protein>
    <submittedName>
        <fullName evidence="3">Uncharacterized protein</fullName>
    </submittedName>
</protein>
<evidence type="ECO:0000313" key="2">
    <source>
        <dbReference type="EMBL" id="APO84606.1"/>
    </source>
</evidence>
<evidence type="ECO:0000313" key="1">
    <source>
        <dbReference type="EMBL" id="ANY89635.1"/>
    </source>
</evidence>
<dbReference type="EMBL" id="CP018743">
    <property type="protein sequence ID" value="APO84606.1"/>
    <property type="molecule type" value="Genomic_DNA"/>
</dbReference>
<dbReference type="RefSeq" id="WP_054572146.1">
    <property type="nucleotide sequence ID" value="NZ_BKWG01000328.1"/>
</dbReference>
<dbReference type="OrthoDB" id="9944069at2"/>
<dbReference type="AlphaFoldDB" id="A0A0P7DBH3"/>
<accession>A0A0P7DBH3</accession>
<evidence type="ECO:0000313" key="5">
    <source>
        <dbReference type="Proteomes" id="UP000185146"/>
    </source>
</evidence>